<feature type="transmembrane region" description="Helical" evidence="1">
    <location>
        <begin position="47"/>
        <end position="66"/>
    </location>
</feature>
<keyword evidence="4" id="KW-1185">Reference proteome</keyword>
<dbReference type="InterPro" id="IPR019692">
    <property type="entry name" value="CFP-6_PH"/>
</dbReference>
<feature type="domain" description="Low molecular weight protein antigen 6 PH" evidence="2">
    <location>
        <begin position="85"/>
        <end position="149"/>
    </location>
</feature>
<evidence type="ECO:0000256" key="1">
    <source>
        <dbReference type="SAM" id="Phobius"/>
    </source>
</evidence>
<name>A0A229SYM4_9PSEU</name>
<dbReference type="AlphaFoldDB" id="A0A229SYM4"/>
<dbReference type="EMBL" id="NMUL01000031">
    <property type="protein sequence ID" value="OXM63761.1"/>
    <property type="molecule type" value="Genomic_DNA"/>
</dbReference>
<feature type="transmembrane region" description="Helical" evidence="1">
    <location>
        <begin position="72"/>
        <end position="90"/>
    </location>
</feature>
<evidence type="ECO:0000313" key="3">
    <source>
        <dbReference type="EMBL" id="OXM63761.1"/>
    </source>
</evidence>
<dbReference type="Pfam" id="PF10756">
    <property type="entry name" value="bPH_6"/>
    <property type="match status" value="1"/>
</dbReference>
<protein>
    <recommendedName>
        <fullName evidence="2">Low molecular weight protein antigen 6 PH domain-containing protein</fullName>
    </recommendedName>
</protein>
<accession>A0A229SYM4</accession>
<comment type="caution">
    <text evidence="3">The sequence shown here is derived from an EMBL/GenBank/DDBJ whole genome shotgun (WGS) entry which is preliminary data.</text>
</comment>
<keyword evidence="1" id="KW-0812">Transmembrane</keyword>
<dbReference type="Proteomes" id="UP000215199">
    <property type="component" value="Unassembled WGS sequence"/>
</dbReference>
<keyword evidence="1" id="KW-0472">Membrane</keyword>
<evidence type="ECO:0000313" key="4">
    <source>
        <dbReference type="Proteomes" id="UP000215199"/>
    </source>
</evidence>
<reference evidence="4" key="1">
    <citation type="submission" date="2017-07" db="EMBL/GenBank/DDBJ databases">
        <title>Comparative genome mining reveals phylogenetic distribution patterns of secondary metabolites in Amycolatopsis.</title>
        <authorList>
            <person name="Adamek M."/>
            <person name="Alanjary M."/>
            <person name="Sales-Ortells H."/>
            <person name="Goodfellow M."/>
            <person name="Bull A.T."/>
            <person name="Kalinowski J."/>
            <person name="Ziemert N."/>
        </authorList>
    </citation>
    <scope>NUCLEOTIDE SEQUENCE [LARGE SCALE GENOMIC DNA]</scope>
    <source>
        <strain evidence="4">H5</strain>
    </source>
</reference>
<keyword evidence="1" id="KW-1133">Transmembrane helix</keyword>
<sequence>MLDAAAAHVTGVRPGSGPVRAAVHHFRVAEKQQDEGRKAVFRIPRTSFMAIALLTICVTPIALGEIPYLEWLYLFPIALAVYVVRTRTVATRDGLAIRTMFGKRDVPWSALKGLAITKRARVQAVLKDDTKVPLPTVRTRHLPVLSLVSEGLVADPSGQLKAEDIKAAEPKASPGE</sequence>
<gene>
    <name evidence="3" type="ORF">CF165_28865</name>
</gene>
<proteinExistence type="predicted"/>
<organism evidence="3 4">
    <name type="scientific">Amycolatopsis vastitatis</name>
    <dbReference type="NCBI Taxonomy" id="1905142"/>
    <lineage>
        <taxon>Bacteria</taxon>
        <taxon>Bacillati</taxon>
        <taxon>Actinomycetota</taxon>
        <taxon>Actinomycetes</taxon>
        <taxon>Pseudonocardiales</taxon>
        <taxon>Pseudonocardiaceae</taxon>
        <taxon>Amycolatopsis</taxon>
    </lineage>
</organism>
<evidence type="ECO:0000259" key="2">
    <source>
        <dbReference type="Pfam" id="PF10756"/>
    </source>
</evidence>
<dbReference type="OrthoDB" id="5194605at2"/>